<evidence type="ECO:0000256" key="2">
    <source>
        <dbReference type="SAM" id="SignalP"/>
    </source>
</evidence>
<keyword evidence="1" id="KW-0863">Zinc-finger</keyword>
<dbReference type="SUPFAM" id="SSF57756">
    <property type="entry name" value="Retrovirus zinc finger-like domains"/>
    <property type="match status" value="1"/>
</dbReference>
<keyword evidence="2" id="KW-0732">Signal</keyword>
<dbReference type="Pfam" id="PF00098">
    <property type="entry name" value="zf-CCHC"/>
    <property type="match status" value="1"/>
</dbReference>
<evidence type="ECO:0000256" key="1">
    <source>
        <dbReference type="PROSITE-ProRule" id="PRU00047"/>
    </source>
</evidence>
<name>A0A0A9CAZ0_ARUDO</name>
<dbReference type="GO" id="GO:0008270">
    <property type="term" value="F:zinc ion binding"/>
    <property type="evidence" value="ECO:0007669"/>
    <property type="project" value="UniProtKB-KW"/>
</dbReference>
<dbReference type="GO" id="GO:0003676">
    <property type="term" value="F:nucleic acid binding"/>
    <property type="evidence" value="ECO:0007669"/>
    <property type="project" value="InterPro"/>
</dbReference>
<feature type="chain" id="PRO_5002043085" description="CCHC-type domain-containing protein" evidence="2">
    <location>
        <begin position="18"/>
        <end position="66"/>
    </location>
</feature>
<keyword evidence="1" id="KW-0479">Metal-binding</keyword>
<accession>A0A0A9CAZ0</accession>
<reference evidence="4" key="2">
    <citation type="journal article" date="2015" name="Data Brief">
        <title>Shoot transcriptome of the giant reed, Arundo donax.</title>
        <authorList>
            <person name="Barrero R.A."/>
            <person name="Guerrero F.D."/>
            <person name="Moolhuijzen P."/>
            <person name="Goolsby J.A."/>
            <person name="Tidwell J."/>
            <person name="Bellgard S.E."/>
            <person name="Bellgard M.I."/>
        </authorList>
    </citation>
    <scope>NUCLEOTIDE SEQUENCE</scope>
    <source>
        <tissue evidence="4">Shoot tissue taken approximately 20 cm above the soil surface</tissue>
    </source>
</reference>
<dbReference type="InterPro" id="IPR036875">
    <property type="entry name" value="Znf_CCHC_sf"/>
</dbReference>
<protein>
    <recommendedName>
        <fullName evidence="3">CCHC-type domain-containing protein</fullName>
    </recommendedName>
</protein>
<organism evidence="4">
    <name type="scientific">Arundo donax</name>
    <name type="common">Giant reed</name>
    <name type="synonym">Donax arundinaceus</name>
    <dbReference type="NCBI Taxonomy" id="35708"/>
    <lineage>
        <taxon>Eukaryota</taxon>
        <taxon>Viridiplantae</taxon>
        <taxon>Streptophyta</taxon>
        <taxon>Embryophyta</taxon>
        <taxon>Tracheophyta</taxon>
        <taxon>Spermatophyta</taxon>
        <taxon>Magnoliopsida</taxon>
        <taxon>Liliopsida</taxon>
        <taxon>Poales</taxon>
        <taxon>Poaceae</taxon>
        <taxon>PACMAD clade</taxon>
        <taxon>Arundinoideae</taxon>
        <taxon>Arundineae</taxon>
        <taxon>Arundo</taxon>
    </lineage>
</organism>
<dbReference type="AlphaFoldDB" id="A0A0A9CAZ0"/>
<dbReference type="PROSITE" id="PS50158">
    <property type="entry name" value="ZF_CCHC"/>
    <property type="match status" value="1"/>
</dbReference>
<dbReference type="Gene3D" id="4.10.60.10">
    <property type="entry name" value="Zinc finger, CCHC-type"/>
    <property type="match status" value="1"/>
</dbReference>
<dbReference type="SMART" id="SM00343">
    <property type="entry name" value="ZnF_C2HC"/>
    <property type="match status" value="1"/>
</dbReference>
<feature type="domain" description="CCHC-type" evidence="3">
    <location>
        <begin position="32"/>
        <end position="48"/>
    </location>
</feature>
<keyword evidence="1" id="KW-0862">Zinc</keyword>
<dbReference type="InterPro" id="IPR001878">
    <property type="entry name" value="Znf_CCHC"/>
</dbReference>
<evidence type="ECO:0000313" key="4">
    <source>
        <dbReference type="EMBL" id="JAD72751.1"/>
    </source>
</evidence>
<feature type="signal peptide" evidence="2">
    <location>
        <begin position="1"/>
        <end position="17"/>
    </location>
</feature>
<proteinExistence type="predicted"/>
<sequence length="66" mass="7102">MVVAVVVAVMMTMMTLAFIPTTASKSDGKKGKCYNCGVRGHFASECRKLRKEDALFASADDESALL</sequence>
<evidence type="ECO:0000259" key="3">
    <source>
        <dbReference type="PROSITE" id="PS50158"/>
    </source>
</evidence>
<dbReference type="EMBL" id="GBRH01225144">
    <property type="protein sequence ID" value="JAD72751.1"/>
    <property type="molecule type" value="Transcribed_RNA"/>
</dbReference>
<reference evidence="4" key="1">
    <citation type="submission" date="2014-09" db="EMBL/GenBank/DDBJ databases">
        <authorList>
            <person name="Magalhaes I.L.F."/>
            <person name="Oliveira U."/>
            <person name="Santos F.R."/>
            <person name="Vidigal T.H.D.A."/>
            <person name="Brescovit A.D."/>
            <person name="Santos A.J."/>
        </authorList>
    </citation>
    <scope>NUCLEOTIDE SEQUENCE</scope>
    <source>
        <tissue evidence="4">Shoot tissue taken approximately 20 cm above the soil surface</tissue>
    </source>
</reference>